<protein>
    <submittedName>
        <fullName evidence="2">Magnesium chelatase</fullName>
    </submittedName>
</protein>
<reference evidence="2" key="2">
    <citation type="submission" date="2020-09" db="EMBL/GenBank/DDBJ databases">
        <authorList>
            <person name="Sun Q."/>
            <person name="Ohkuma M."/>
        </authorList>
    </citation>
    <scope>NUCLEOTIDE SEQUENCE</scope>
    <source>
        <strain evidence="2">JCM 4477</strain>
    </source>
</reference>
<feature type="compositionally biased region" description="Pro residues" evidence="1">
    <location>
        <begin position="268"/>
        <end position="288"/>
    </location>
</feature>
<dbReference type="AlphaFoldDB" id="A0A919E6Y6"/>
<keyword evidence="3" id="KW-1185">Reference proteome</keyword>
<name>A0A919E6Y6_9ACTN</name>
<organism evidence="2 3">
    <name type="scientific">Streptomyces fumanus</name>
    <dbReference type="NCBI Taxonomy" id="67302"/>
    <lineage>
        <taxon>Bacteria</taxon>
        <taxon>Bacillati</taxon>
        <taxon>Actinomycetota</taxon>
        <taxon>Actinomycetes</taxon>
        <taxon>Kitasatosporales</taxon>
        <taxon>Streptomycetaceae</taxon>
        <taxon>Streptomyces</taxon>
    </lineage>
</organism>
<feature type="compositionally biased region" description="Gly residues" evidence="1">
    <location>
        <begin position="320"/>
        <end position="331"/>
    </location>
</feature>
<feature type="region of interest" description="Disordered" evidence="1">
    <location>
        <begin position="265"/>
        <end position="370"/>
    </location>
</feature>
<evidence type="ECO:0000313" key="3">
    <source>
        <dbReference type="Proteomes" id="UP000630718"/>
    </source>
</evidence>
<feature type="region of interest" description="Disordered" evidence="1">
    <location>
        <begin position="599"/>
        <end position="627"/>
    </location>
</feature>
<evidence type="ECO:0000256" key="1">
    <source>
        <dbReference type="SAM" id="MobiDB-lite"/>
    </source>
</evidence>
<proteinExistence type="predicted"/>
<evidence type="ECO:0000313" key="2">
    <source>
        <dbReference type="EMBL" id="GHF19355.1"/>
    </source>
</evidence>
<accession>A0A919E6Y6</accession>
<gene>
    <name evidence="2" type="ORF">GCM10018772_50690</name>
</gene>
<dbReference type="Proteomes" id="UP000630718">
    <property type="component" value="Unassembled WGS sequence"/>
</dbReference>
<reference evidence="2" key="1">
    <citation type="journal article" date="2014" name="Int. J. Syst. Evol. Microbiol.">
        <title>Complete genome sequence of Corynebacterium casei LMG S-19264T (=DSM 44701T), isolated from a smear-ripened cheese.</title>
        <authorList>
            <consortium name="US DOE Joint Genome Institute (JGI-PGF)"/>
            <person name="Walter F."/>
            <person name="Albersmeier A."/>
            <person name="Kalinowski J."/>
            <person name="Ruckert C."/>
        </authorList>
    </citation>
    <scope>NUCLEOTIDE SEQUENCE</scope>
    <source>
        <strain evidence="2">JCM 4477</strain>
    </source>
</reference>
<dbReference type="EMBL" id="BNBI01000011">
    <property type="protein sequence ID" value="GHF19355.1"/>
    <property type="molecule type" value="Genomic_DNA"/>
</dbReference>
<dbReference type="InterPro" id="IPR027417">
    <property type="entry name" value="P-loop_NTPase"/>
</dbReference>
<dbReference type="SUPFAM" id="SSF52540">
    <property type="entry name" value="P-loop containing nucleoside triphosphate hydrolases"/>
    <property type="match status" value="1"/>
</dbReference>
<feature type="compositionally biased region" description="Basic and acidic residues" evidence="1">
    <location>
        <begin position="299"/>
        <end position="313"/>
    </location>
</feature>
<dbReference type="RefSeq" id="WP_190206695.1">
    <property type="nucleotide sequence ID" value="NZ_BNBI01000011.1"/>
</dbReference>
<sequence>MAAPLPRRTADDPARRLTHALVCAAAEPALSGVLLLDLEPRLLDPVTRLFTALLTGTTDRPPAPLVLGAAGRDEDLWARTELRREEHGLSFRTAPGPLVAAAGQPGPPPLVVVPDLPRLSVAGMRAAVQLVGADVTVVERTGVRRTIRPRARWLALCRSADAGRLSRHLLDRFAVRLPVPGLTLPPVEPLLAALPPAWRAAAVRGVPPVPVTDEALTRVHELLGGEAGVRRRLALARLARTLAALDGAPSADAGHCDAAARVIGLPVPDAPRPGPVPAPDGDPGPPAGGTPRTVPARRPARDAPPRPAGDRALLETGPAEGIGGAPGGSPAGSGTPFPEDEASGPPDATPLRSPGRRTSGPALARGPVIGTRRATDLRDLAYVRTVREAAVHQRVRGTDRFTVSPADLHSNIRAGAPERVLVLLLDHTCRGGDWDWQDALTPFLQWAYTSRATVHVVEVGAADTAEELRAQSFAARSVLDPQVLAALYRRAGRATPLAHGIELAAQTLRRTFRQHGTGPAEAWLVVVTDGRGNIPLRASHTGRLTGEVAAAGVEDTVEAAARIGAMDRTRLHVAVVDPAREPYGDLPFVLADSLGATVVEGRTEPGAPVDGEPRSGPPRTPGGERGH</sequence>
<comment type="caution">
    <text evidence="2">The sequence shown here is derived from an EMBL/GenBank/DDBJ whole genome shotgun (WGS) entry which is preliminary data.</text>
</comment>